<keyword evidence="3" id="KW-1185">Reference proteome</keyword>
<feature type="transmembrane region" description="Helical" evidence="1">
    <location>
        <begin position="38"/>
        <end position="57"/>
    </location>
</feature>
<gene>
    <name evidence="2" type="ORF">GDO86_012058</name>
</gene>
<name>A0A8T2JGR5_9PIPI</name>
<organism evidence="2 3">
    <name type="scientific">Hymenochirus boettgeri</name>
    <name type="common">Congo dwarf clawed frog</name>
    <dbReference type="NCBI Taxonomy" id="247094"/>
    <lineage>
        <taxon>Eukaryota</taxon>
        <taxon>Metazoa</taxon>
        <taxon>Chordata</taxon>
        <taxon>Craniata</taxon>
        <taxon>Vertebrata</taxon>
        <taxon>Euteleostomi</taxon>
        <taxon>Amphibia</taxon>
        <taxon>Batrachia</taxon>
        <taxon>Anura</taxon>
        <taxon>Pipoidea</taxon>
        <taxon>Pipidae</taxon>
        <taxon>Pipinae</taxon>
        <taxon>Hymenochirus</taxon>
    </lineage>
</organism>
<evidence type="ECO:0000313" key="2">
    <source>
        <dbReference type="EMBL" id="KAG8443512.1"/>
    </source>
</evidence>
<keyword evidence="1" id="KW-1133">Transmembrane helix</keyword>
<evidence type="ECO:0000256" key="1">
    <source>
        <dbReference type="SAM" id="Phobius"/>
    </source>
</evidence>
<protein>
    <submittedName>
        <fullName evidence="2">Uncharacterized protein</fullName>
    </submittedName>
</protein>
<keyword evidence="1" id="KW-0812">Transmembrane</keyword>
<keyword evidence="1" id="KW-0472">Membrane</keyword>
<dbReference type="Proteomes" id="UP000812440">
    <property type="component" value="Chromosome 6"/>
</dbReference>
<reference evidence="2" key="1">
    <citation type="thesis" date="2020" institute="ProQuest LLC" country="789 East Eisenhower Parkway, Ann Arbor, MI, USA">
        <title>Comparative Genomics and Chromosome Evolution.</title>
        <authorList>
            <person name="Mudd A.B."/>
        </authorList>
    </citation>
    <scope>NUCLEOTIDE SEQUENCE</scope>
    <source>
        <strain evidence="2">Female2</strain>
        <tissue evidence="2">Blood</tissue>
    </source>
</reference>
<proteinExistence type="predicted"/>
<sequence length="88" mass="10665">MSKPLPSSLYLYYPYVSVIPHWLSTFTAGDYRWTFGRLHFFCIYWASGVFSYIYIYISWGTVRVGFTLYHVYTYWFLVMFNKTHVLPM</sequence>
<evidence type="ECO:0000313" key="3">
    <source>
        <dbReference type="Proteomes" id="UP000812440"/>
    </source>
</evidence>
<accession>A0A8T2JGR5</accession>
<comment type="caution">
    <text evidence="2">The sequence shown here is derived from an EMBL/GenBank/DDBJ whole genome shotgun (WGS) entry which is preliminary data.</text>
</comment>
<dbReference type="AlphaFoldDB" id="A0A8T2JGR5"/>
<feature type="transmembrane region" description="Helical" evidence="1">
    <location>
        <begin position="63"/>
        <end position="80"/>
    </location>
</feature>
<dbReference type="EMBL" id="JAACNH010000005">
    <property type="protein sequence ID" value="KAG8443512.1"/>
    <property type="molecule type" value="Genomic_DNA"/>
</dbReference>